<dbReference type="SUPFAM" id="SSF101148">
    <property type="entry name" value="Plant invertase/pectin methylesterase inhibitor"/>
    <property type="match status" value="1"/>
</dbReference>
<dbReference type="Gene3D" id="2.160.20.10">
    <property type="entry name" value="Single-stranded right-handed beta-helix, Pectin lyase-like"/>
    <property type="match status" value="1"/>
</dbReference>
<dbReference type="Pfam" id="PF01095">
    <property type="entry name" value="Pectinesterase"/>
    <property type="match status" value="1"/>
</dbReference>
<name>A0A9Q0KY11_9MAGN</name>
<dbReference type="AlphaFoldDB" id="A0A9Q0KY11"/>
<dbReference type="GO" id="GO:0042545">
    <property type="term" value="P:cell wall modification"/>
    <property type="evidence" value="ECO:0007669"/>
    <property type="project" value="InterPro"/>
</dbReference>
<evidence type="ECO:0000256" key="3">
    <source>
        <dbReference type="ARBA" id="ARBA00023085"/>
    </source>
</evidence>
<keyword evidence="3" id="KW-0063">Aspartyl esterase</keyword>
<dbReference type="InterPro" id="IPR011050">
    <property type="entry name" value="Pectin_lyase_fold/virulence"/>
</dbReference>
<gene>
    <name evidence="5" type="ORF">NE237_009535</name>
</gene>
<reference evidence="5" key="1">
    <citation type="journal article" date="2023" name="Plant J.">
        <title>The genome of the king protea, Protea cynaroides.</title>
        <authorList>
            <person name="Chang J."/>
            <person name="Duong T.A."/>
            <person name="Schoeman C."/>
            <person name="Ma X."/>
            <person name="Roodt D."/>
            <person name="Barker N."/>
            <person name="Li Z."/>
            <person name="Van de Peer Y."/>
            <person name="Mizrachi E."/>
        </authorList>
    </citation>
    <scope>NUCLEOTIDE SEQUENCE</scope>
    <source>
        <tissue evidence="5">Young leaves</tissue>
    </source>
</reference>
<evidence type="ECO:0000256" key="2">
    <source>
        <dbReference type="ARBA" id="ARBA00022801"/>
    </source>
</evidence>
<dbReference type="EMBL" id="JAMYWD010000002">
    <property type="protein sequence ID" value="KAJ4978755.1"/>
    <property type="molecule type" value="Genomic_DNA"/>
</dbReference>
<evidence type="ECO:0000313" key="5">
    <source>
        <dbReference type="EMBL" id="KAJ4978755.1"/>
    </source>
</evidence>
<evidence type="ECO:0000256" key="1">
    <source>
        <dbReference type="ARBA" id="ARBA00005184"/>
    </source>
</evidence>
<sequence>MSSHAYNANSKTVDLDTACNSTLYVDYCKLVLKPNASLTIHDYSRISVGKSLFAARKFLQLVDSHLKNHPFITTVKPSKIVRSTTNVDFLLESSVTINTTDTLSLVAIDRCTDLAHVKNDLYPSLTNGTNLYSISLALFIDGWKVGRKLIQAILGQALVYQTVVVSQDGSGDFTTISDAIAAAPNNTKGRNGYFQIHVVKGVYQEYMVYINQTVITSNRSLGGGSTTFNFATLG</sequence>
<dbReference type="InterPro" id="IPR000070">
    <property type="entry name" value="Pectinesterase_cat"/>
</dbReference>
<evidence type="ECO:0000313" key="6">
    <source>
        <dbReference type="Proteomes" id="UP001141806"/>
    </source>
</evidence>
<dbReference type="PANTHER" id="PTHR31707">
    <property type="entry name" value="PECTINESTERASE"/>
    <property type="match status" value="1"/>
</dbReference>
<accession>A0A9Q0KY11</accession>
<organism evidence="5 6">
    <name type="scientific">Protea cynaroides</name>
    <dbReference type="NCBI Taxonomy" id="273540"/>
    <lineage>
        <taxon>Eukaryota</taxon>
        <taxon>Viridiplantae</taxon>
        <taxon>Streptophyta</taxon>
        <taxon>Embryophyta</taxon>
        <taxon>Tracheophyta</taxon>
        <taxon>Spermatophyta</taxon>
        <taxon>Magnoliopsida</taxon>
        <taxon>Proteales</taxon>
        <taxon>Proteaceae</taxon>
        <taxon>Protea</taxon>
    </lineage>
</organism>
<dbReference type="InterPro" id="IPR035513">
    <property type="entry name" value="Invertase/methylesterase_inhib"/>
</dbReference>
<evidence type="ECO:0000259" key="4">
    <source>
        <dbReference type="Pfam" id="PF01095"/>
    </source>
</evidence>
<dbReference type="SUPFAM" id="SSF51126">
    <property type="entry name" value="Pectin lyase-like"/>
    <property type="match status" value="1"/>
</dbReference>
<dbReference type="OrthoDB" id="2019149at2759"/>
<protein>
    <recommendedName>
        <fullName evidence="4">Pectinesterase catalytic domain-containing protein</fullName>
    </recommendedName>
</protein>
<proteinExistence type="predicted"/>
<feature type="domain" description="Pectinesterase catalytic" evidence="4">
    <location>
        <begin position="163"/>
        <end position="227"/>
    </location>
</feature>
<dbReference type="GO" id="GO:0030599">
    <property type="term" value="F:pectinesterase activity"/>
    <property type="evidence" value="ECO:0007669"/>
    <property type="project" value="InterPro"/>
</dbReference>
<keyword evidence="6" id="KW-1185">Reference proteome</keyword>
<keyword evidence="2" id="KW-0378">Hydrolase</keyword>
<dbReference type="InterPro" id="IPR012334">
    <property type="entry name" value="Pectin_lyas_fold"/>
</dbReference>
<comment type="pathway">
    <text evidence="1">Glycan metabolism; pectin degradation; 2-dehydro-3-deoxy-D-gluconate from pectin: step 1/5.</text>
</comment>
<dbReference type="Proteomes" id="UP001141806">
    <property type="component" value="Unassembled WGS sequence"/>
</dbReference>
<comment type="caution">
    <text evidence="5">The sequence shown here is derived from an EMBL/GenBank/DDBJ whole genome shotgun (WGS) entry which is preliminary data.</text>
</comment>